<dbReference type="PANTHER" id="PTHR11206">
    <property type="entry name" value="MULTIDRUG RESISTANCE PROTEIN"/>
    <property type="match status" value="1"/>
</dbReference>
<feature type="transmembrane region" description="Helical" evidence="2">
    <location>
        <begin position="155"/>
        <end position="174"/>
    </location>
</feature>
<evidence type="ECO:0000256" key="1">
    <source>
        <dbReference type="ARBA" id="ARBA00010199"/>
    </source>
</evidence>
<evidence type="ECO:0000256" key="2">
    <source>
        <dbReference type="SAM" id="Phobius"/>
    </source>
</evidence>
<organism evidence="3 4">
    <name type="scientific">Agrocybe pediades</name>
    <dbReference type="NCBI Taxonomy" id="84607"/>
    <lineage>
        <taxon>Eukaryota</taxon>
        <taxon>Fungi</taxon>
        <taxon>Dikarya</taxon>
        <taxon>Basidiomycota</taxon>
        <taxon>Agaricomycotina</taxon>
        <taxon>Agaricomycetes</taxon>
        <taxon>Agaricomycetidae</taxon>
        <taxon>Agaricales</taxon>
        <taxon>Agaricineae</taxon>
        <taxon>Strophariaceae</taxon>
        <taxon>Agrocybe</taxon>
    </lineage>
</organism>
<keyword evidence="2" id="KW-1133">Transmembrane helix</keyword>
<keyword evidence="4" id="KW-1185">Reference proteome</keyword>
<feature type="transmembrane region" description="Helical" evidence="2">
    <location>
        <begin position="209"/>
        <end position="229"/>
    </location>
</feature>
<comment type="similarity">
    <text evidence="1">Belongs to the multi antimicrobial extrusion (MATE) (TC 2.A.66.1) family.</text>
</comment>
<reference evidence="3 4" key="1">
    <citation type="submission" date="2019-12" db="EMBL/GenBank/DDBJ databases">
        <authorList>
            <person name="Floudas D."/>
            <person name="Bentzer J."/>
            <person name="Ahren D."/>
            <person name="Johansson T."/>
            <person name="Persson P."/>
            <person name="Tunlid A."/>
        </authorList>
    </citation>
    <scope>NUCLEOTIDE SEQUENCE [LARGE SCALE GENOMIC DNA]</scope>
    <source>
        <strain evidence="3 4">CBS 102.39</strain>
    </source>
</reference>
<accession>A0A8H4VQV8</accession>
<dbReference type="Proteomes" id="UP000521872">
    <property type="component" value="Unassembled WGS sequence"/>
</dbReference>
<keyword evidence="2" id="KW-0472">Membrane</keyword>
<gene>
    <name evidence="3" type="ORF">D9613_010160</name>
</gene>
<proteinExistence type="inferred from homology"/>
<evidence type="ECO:0000313" key="4">
    <source>
        <dbReference type="Proteomes" id="UP000521872"/>
    </source>
</evidence>
<dbReference type="GO" id="GO:0042910">
    <property type="term" value="F:xenobiotic transmembrane transporter activity"/>
    <property type="evidence" value="ECO:0007669"/>
    <property type="project" value="InterPro"/>
</dbReference>
<sequence length="265" mass="28616">MFSNLGILVQLGLSGVGQTASEWWAWELMALAASLLGPISLATQSICLISASTTFQAPYALSIATAVRIGNLLGQGNAKRAAVTSTTAMLLALAIGFCSSTIFFVFRKKWAYIFNYDPEVVALVASIMPIVALFQVFDGMAGVTGGILRARGLQFLGALFNLRFVSHIVILATANELTAITPLYSAYYMLGIPLGLYLAFKQHMNLHGLWLGLTVSLVYCAFAGTYVSLRTNWDSEVEKVAERVKAEERARMEEVRIAAAEAEAA</sequence>
<dbReference type="Pfam" id="PF01554">
    <property type="entry name" value="MatE"/>
    <property type="match status" value="1"/>
</dbReference>
<comment type="caution">
    <text evidence="3">The sequence shown here is derived from an EMBL/GenBank/DDBJ whole genome shotgun (WGS) entry which is preliminary data.</text>
</comment>
<protein>
    <submittedName>
        <fullName evidence="3">Uncharacterized protein</fullName>
    </submittedName>
</protein>
<dbReference type="GO" id="GO:0015297">
    <property type="term" value="F:antiporter activity"/>
    <property type="evidence" value="ECO:0007669"/>
    <property type="project" value="InterPro"/>
</dbReference>
<dbReference type="InterPro" id="IPR002528">
    <property type="entry name" value="MATE_fam"/>
</dbReference>
<dbReference type="GO" id="GO:0016020">
    <property type="term" value="C:membrane"/>
    <property type="evidence" value="ECO:0007669"/>
    <property type="project" value="InterPro"/>
</dbReference>
<dbReference type="EMBL" id="JAACJL010000017">
    <property type="protein sequence ID" value="KAF4618732.1"/>
    <property type="molecule type" value="Genomic_DNA"/>
</dbReference>
<name>A0A8H4VQV8_9AGAR</name>
<feature type="transmembrane region" description="Helical" evidence="2">
    <location>
        <begin position="82"/>
        <end position="106"/>
    </location>
</feature>
<keyword evidence="2" id="KW-0812">Transmembrane</keyword>
<feature type="transmembrane region" description="Helical" evidence="2">
    <location>
        <begin position="126"/>
        <end position="148"/>
    </location>
</feature>
<dbReference type="AlphaFoldDB" id="A0A8H4VQV8"/>
<feature type="transmembrane region" description="Helical" evidence="2">
    <location>
        <begin position="180"/>
        <end position="200"/>
    </location>
</feature>
<evidence type="ECO:0000313" key="3">
    <source>
        <dbReference type="EMBL" id="KAF4618732.1"/>
    </source>
</evidence>